<dbReference type="EMBL" id="CP022515">
    <property type="protein sequence ID" value="ASO07376.1"/>
    <property type="molecule type" value="Genomic_DNA"/>
</dbReference>
<dbReference type="KEGG" id="aalg:AREALGSMS7_03969"/>
<dbReference type="Proteomes" id="UP000204551">
    <property type="component" value="Chromosome"/>
</dbReference>
<accession>A0A221V1W9</accession>
<protein>
    <submittedName>
        <fullName evidence="1">Uncharacterized protein</fullName>
    </submittedName>
</protein>
<dbReference type="AlphaFoldDB" id="A0A221V1W9"/>
<evidence type="ECO:0000313" key="1">
    <source>
        <dbReference type="EMBL" id="ASO07376.1"/>
    </source>
</evidence>
<sequence>MNLKRVMYIGAQESLKLFWNQQLTKFRNISYLFYHPIII</sequence>
<organism evidence="1 2">
    <name type="scientific">Arenibacter algicola</name>
    <dbReference type="NCBI Taxonomy" id="616991"/>
    <lineage>
        <taxon>Bacteria</taxon>
        <taxon>Pseudomonadati</taxon>
        <taxon>Bacteroidota</taxon>
        <taxon>Flavobacteriia</taxon>
        <taxon>Flavobacteriales</taxon>
        <taxon>Flavobacteriaceae</taxon>
        <taxon>Arenibacter</taxon>
    </lineage>
</organism>
<proteinExistence type="predicted"/>
<gene>
    <name evidence="1" type="ORF">AREALGSMS7_03969</name>
</gene>
<evidence type="ECO:0000313" key="2">
    <source>
        <dbReference type="Proteomes" id="UP000204551"/>
    </source>
</evidence>
<name>A0A221V1W9_9FLAO</name>
<reference evidence="1 2" key="1">
    <citation type="submission" date="2017-07" db="EMBL/GenBank/DDBJ databases">
        <title>Genome Sequence of Arenibacter algicola Strain SMS7 Isolated from a culture of the Diatom Skeletonema marinoi.</title>
        <authorList>
            <person name="Topel M."/>
            <person name="Pinder M.I.M."/>
            <person name="Johansson O.N."/>
            <person name="Kourtchenko O."/>
            <person name="Godhe A."/>
            <person name="Clarke A.K."/>
        </authorList>
    </citation>
    <scope>NUCLEOTIDE SEQUENCE [LARGE SCALE GENOMIC DNA]</scope>
    <source>
        <strain evidence="1 2">SMS7</strain>
    </source>
</reference>
<dbReference type="STRING" id="616991.GCA_000733925_02218"/>